<name>A0AAN8C2C1_9TELE</name>
<reference evidence="2 3" key="1">
    <citation type="journal article" date="2023" name="Mol. Biol. Evol.">
        <title>Genomics of Secondarily Temperate Adaptation in the Only Non-Antarctic Icefish.</title>
        <authorList>
            <person name="Rivera-Colon A.G."/>
            <person name="Rayamajhi N."/>
            <person name="Minhas B.F."/>
            <person name="Madrigal G."/>
            <person name="Bilyk K.T."/>
            <person name="Yoon V."/>
            <person name="Hune M."/>
            <person name="Gregory S."/>
            <person name="Cheng C.H.C."/>
            <person name="Catchen J.M."/>
        </authorList>
    </citation>
    <scope>NUCLEOTIDE SEQUENCE [LARGE SCALE GENOMIC DNA]</scope>
    <source>
        <strain evidence="2">JC2023a</strain>
    </source>
</reference>
<feature type="region of interest" description="Disordered" evidence="1">
    <location>
        <begin position="1"/>
        <end position="35"/>
    </location>
</feature>
<accession>A0AAN8C2C1</accession>
<proteinExistence type="predicted"/>
<dbReference type="Proteomes" id="UP001335648">
    <property type="component" value="Unassembled WGS sequence"/>
</dbReference>
<evidence type="ECO:0000256" key="1">
    <source>
        <dbReference type="SAM" id="MobiDB-lite"/>
    </source>
</evidence>
<keyword evidence="3" id="KW-1185">Reference proteome</keyword>
<comment type="caution">
    <text evidence="2">The sequence shown here is derived from an EMBL/GenBank/DDBJ whole genome shotgun (WGS) entry which is preliminary data.</text>
</comment>
<organism evidence="2 3">
    <name type="scientific">Champsocephalus esox</name>
    <name type="common">pike icefish</name>
    <dbReference type="NCBI Taxonomy" id="159716"/>
    <lineage>
        <taxon>Eukaryota</taxon>
        <taxon>Metazoa</taxon>
        <taxon>Chordata</taxon>
        <taxon>Craniata</taxon>
        <taxon>Vertebrata</taxon>
        <taxon>Euteleostomi</taxon>
        <taxon>Actinopterygii</taxon>
        <taxon>Neopterygii</taxon>
        <taxon>Teleostei</taxon>
        <taxon>Neoteleostei</taxon>
        <taxon>Acanthomorphata</taxon>
        <taxon>Eupercaria</taxon>
        <taxon>Perciformes</taxon>
        <taxon>Notothenioidei</taxon>
        <taxon>Channichthyidae</taxon>
        <taxon>Champsocephalus</taxon>
    </lineage>
</organism>
<evidence type="ECO:0000313" key="3">
    <source>
        <dbReference type="Proteomes" id="UP001335648"/>
    </source>
</evidence>
<dbReference type="AlphaFoldDB" id="A0AAN8C2C1"/>
<gene>
    <name evidence="2" type="ORF">CesoFtcFv8_012072</name>
</gene>
<dbReference type="EMBL" id="JAULUE010002054">
    <property type="protein sequence ID" value="KAK5895482.1"/>
    <property type="molecule type" value="Genomic_DNA"/>
</dbReference>
<evidence type="ECO:0000313" key="2">
    <source>
        <dbReference type="EMBL" id="KAK5895482.1"/>
    </source>
</evidence>
<sequence>MPPRGGPTLGGRRPLRRSIGRCPEGGPPSGASPSKAIYWAMPRGAHPEGGHRPLRAIYWAMPPRGGPPSGGVAL</sequence>
<protein>
    <submittedName>
        <fullName evidence="2">Uncharacterized protein</fullName>
    </submittedName>
</protein>